<name>A0A1S2VKS8_9BACT</name>
<evidence type="ECO:0000256" key="1">
    <source>
        <dbReference type="SAM" id="Phobius"/>
    </source>
</evidence>
<evidence type="ECO:0000313" key="4">
    <source>
        <dbReference type="Proteomes" id="UP000181790"/>
    </source>
</evidence>
<proteinExistence type="predicted"/>
<dbReference type="NCBIfam" id="NF047864">
    <property type="entry name" value="CBU_0592_membra"/>
    <property type="match status" value="1"/>
</dbReference>
<protein>
    <recommendedName>
        <fullName evidence="2">CBU-0592-like domain-containing protein</fullName>
    </recommendedName>
</protein>
<accession>A0A1S2VKS8</accession>
<feature type="domain" description="CBU-0592-like" evidence="2">
    <location>
        <begin position="6"/>
        <end position="75"/>
    </location>
</feature>
<reference evidence="3 4" key="1">
    <citation type="submission" date="2016-10" db="EMBL/GenBank/DDBJ databases">
        <title>Arsenicibacter rosenii gen. nov., sp. nov., an efficient arsenic-methylating bacterium isolated from an arsenic-contaminated paddy soil.</title>
        <authorList>
            <person name="Huang K."/>
        </authorList>
    </citation>
    <scope>NUCLEOTIDE SEQUENCE [LARGE SCALE GENOMIC DNA]</scope>
    <source>
        <strain evidence="3 4">SM-1</strain>
    </source>
</reference>
<feature type="transmembrane region" description="Helical" evidence="1">
    <location>
        <begin position="58"/>
        <end position="74"/>
    </location>
</feature>
<keyword evidence="1" id="KW-1133">Transmembrane helix</keyword>
<dbReference type="AlphaFoldDB" id="A0A1S2VKS8"/>
<gene>
    <name evidence="3" type="ORF">BLX24_11265</name>
</gene>
<dbReference type="InterPro" id="IPR058058">
    <property type="entry name" value="CBU_0592-like"/>
</dbReference>
<organism evidence="3 4">
    <name type="scientific">Arsenicibacter rosenii</name>
    <dbReference type="NCBI Taxonomy" id="1750698"/>
    <lineage>
        <taxon>Bacteria</taxon>
        <taxon>Pseudomonadati</taxon>
        <taxon>Bacteroidota</taxon>
        <taxon>Cytophagia</taxon>
        <taxon>Cytophagales</taxon>
        <taxon>Spirosomataceae</taxon>
        <taxon>Arsenicibacter</taxon>
    </lineage>
</organism>
<dbReference type="Proteomes" id="UP000181790">
    <property type="component" value="Unassembled WGS sequence"/>
</dbReference>
<comment type="caution">
    <text evidence="3">The sequence shown here is derived from an EMBL/GenBank/DDBJ whole genome shotgun (WGS) entry which is preliminary data.</text>
</comment>
<keyword evidence="1" id="KW-0812">Transmembrane</keyword>
<evidence type="ECO:0000313" key="3">
    <source>
        <dbReference type="EMBL" id="OIN58806.1"/>
    </source>
</evidence>
<dbReference type="EMBL" id="MORL01000005">
    <property type="protein sequence ID" value="OIN58806.1"/>
    <property type="molecule type" value="Genomic_DNA"/>
</dbReference>
<feature type="transmembrane region" description="Helical" evidence="1">
    <location>
        <begin position="33"/>
        <end position="52"/>
    </location>
</feature>
<keyword evidence="4" id="KW-1185">Reference proteome</keyword>
<dbReference type="OrthoDB" id="7063597at2"/>
<dbReference type="Pfam" id="PF26604">
    <property type="entry name" value="CBU_0592"/>
    <property type="match status" value="1"/>
</dbReference>
<feature type="transmembrane region" description="Helical" evidence="1">
    <location>
        <begin position="7"/>
        <end position="26"/>
    </location>
</feature>
<evidence type="ECO:0000259" key="2">
    <source>
        <dbReference type="Pfam" id="PF26604"/>
    </source>
</evidence>
<keyword evidence="1" id="KW-0472">Membrane</keyword>
<sequence>MHILIETLGWIGSVLIVGAYAANIYGRLKADHIAYIWMNMVGGVFFVVNTIYHHAYPSALVNVVWVLIALNAIIRKKTAA</sequence>